<dbReference type="EMBL" id="BLXT01006999">
    <property type="protein sequence ID" value="GFO35257.1"/>
    <property type="molecule type" value="Genomic_DNA"/>
</dbReference>
<organism evidence="2 3">
    <name type="scientific">Plakobranchus ocellatus</name>
    <dbReference type="NCBI Taxonomy" id="259542"/>
    <lineage>
        <taxon>Eukaryota</taxon>
        <taxon>Metazoa</taxon>
        <taxon>Spiralia</taxon>
        <taxon>Lophotrochozoa</taxon>
        <taxon>Mollusca</taxon>
        <taxon>Gastropoda</taxon>
        <taxon>Heterobranchia</taxon>
        <taxon>Euthyneura</taxon>
        <taxon>Panpulmonata</taxon>
        <taxon>Sacoglossa</taxon>
        <taxon>Placobranchoidea</taxon>
        <taxon>Plakobranchidae</taxon>
        <taxon>Plakobranchus</taxon>
    </lineage>
</organism>
<proteinExistence type="predicted"/>
<protein>
    <submittedName>
        <fullName evidence="2">Uncharacterized protein</fullName>
    </submittedName>
</protein>
<comment type="caution">
    <text evidence="2">The sequence shown here is derived from an EMBL/GenBank/DDBJ whole genome shotgun (WGS) entry which is preliminary data.</text>
</comment>
<feature type="compositionally biased region" description="Basic and acidic residues" evidence="1">
    <location>
        <begin position="76"/>
        <end position="91"/>
    </location>
</feature>
<accession>A0AAV4CTP3</accession>
<keyword evidence="3" id="KW-1185">Reference proteome</keyword>
<evidence type="ECO:0000313" key="3">
    <source>
        <dbReference type="Proteomes" id="UP000735302"/>
    </source>
</evidence>
<reference evidence="2 3" key="1">
    <citation type="journal article" date="2021" name="Elife">
        <title>Chloroplast acquisition without the gene transfer in kleptoplastic sea slugs, Plakobranchus ocellatus.</title>
        <authorList>
            <person name="Maeda T."/>
            <person name="Takahashi S."/>
            <person name="Yoshida T."/>
            <person name="Shimamura S."/>
            <person name="Takaki Y."/>
            <person name="Nagai Y."/>
            <person name="Toyoda A."/>
            <person name="Suzuki Y."/>
            <person name="Arimoto A."/>
            <person name="Ishii H."/>
            <person name="Satoh N."/>
            <person name="Nishiyama T."/>
            <person name="Hasebe M."/>
            <person name="Maruyama T."/>
            <person name="Minagawa J."/>
            <person name="Obokata J."/>
            <person name="Shigenobu S."/>
        </authorList>
    </citation>
    <scope>NUCLEOTIDE SEQUENCE [LARGE SCALE GENOMIC DNA]</scope>
</reference>
<gene>
    <name evidence="2" type="ORF">PoB_006176200</name>
</gene>
<evidence type="ECO:0000256" key="1">
    <source>
        <dbReference type="SAM" id="MobiDB-lite"/>
    </source>
</evidence>
<dbReference type="AlphaFoldDB" id="A0AAV4CTP3"/>
<sequence>MVWDTRAYLTVSVREMQPIPGTSKVNDPPRPSDLQSHLEDVTPDWSESDFEVGDSDSHSSDTEWSSSNDVASYISRSERQQFDQHHAKGTS</sequence>
<evidence type="ECO:0000313" key="2">
    <source>
        <dbReference type="EMBL" id="GFO35257.1"/>
    </source>
</evidence>
<name>A0AAV4CTP3_9GAST</name>
<feature type="region of interest" description="Disordered" evidence="1">
    <location>
        <begin position="14"/>
        <end position="91"/>
    </location>
</feature>
<dbReference type="Proteomes" id="UP000735302">
    <property type="component" value="Unassembled WGS sequence"/>
</dbReference>